<comment type="pathway">
    <text evidence="5">Amino-acid biosynthesis; L-arginine biosynthesis; N(2)-acetyl-L-ornithine from L-glutamate: step 4/4.</text>
</comment>
<dbReference type="SUPFAM" id="SSF53383">
    <property type="entry name" value="PLP-dependent transferases"/>
    <property type="match status" value="1"/>
</dbReference>
<feature type="modified residue" description="N6-(pyridoxal phosphate)lysine" evidence="5">
    <location>
        <position position="255"/>
    </location>
</feature>
<keyword evidence="5" id="KW-0963">Cytoplasm</keyword>
<dbReference type="EMBL" id="VUOB01000052">
    <property type="protein sequence ID" value="KAA2256395.1"/>
    <property type="molecule type" value="Genomic_DNA"/>
</dbReference>
<dbReference type="PANTHER" id="PTHR11986">
    <property type="entry name" value="AMINOTRANSFERASE CLASS III"/>
    <property type="match status" value="1"/>
</dbReference>
<dbReference type="PROSITE" id="PS00600">
    <property type="entry name" value="AA_TRANSFER_CLASS_3"/>
    <property type="match status" value="1"/>
</dbReference>
<dbReference type="NCBIfam" id="NF002874">
    <property type="entry name" value="PRK03244.1"/>
    <property type="match status" value="1"/>
</dbReference>
<dbReference type="GO" id="GO:0030170">
    <property type="term" value="F:pyridoxal phosphate binding"/>
    <property type="evidence" value="ECO:0007669"/>
    <property type="project" value="InterPro"/>
</dbReference>
<keyword evidence="1 5" id="KW-0032">Aminotransferase</keyword>
<comment type="cofactor">
    <cofactor evidence="5">
        <name>pyridoxal 5'-phosphate</name>
        <dbReference type="ChEBI" id="CHEBI:597326"/>
    </cofactor>
    <text evidence="5">Binds 1 pyridoxal phosphate per subunit.</text>
</comment>
<feature type="binding site" evidence="5">
    <location>
        <begin position="226"/>
        <end position="229"/>
    </location>
    <ligand>
        <name>pyridoxal 5'-phosphate</name>
        <dbReference type="ChEBI" id="CHEBI:597326"/>
    </ligand>
</feature>
<dbReference type="InterPro" id="IPR015421">
    <property type="entry name" value="PyrdxlP-dep_Trfase_major"/>
</dbReference>
<keyword evidence="4 5" id="KW-0663">Pyridoxal phosphate</keyword>
<feature type="binding site" evidence="5">
    <location>
        <begin position="115"/>
        <end position="116"/>
    </location>
    <ligand>
        <name>pyridoxal 5'-phosphate</name>
        <dbReference type="ChEBI" id="CHEBI:597326"/>
    </ligand>
</feature>
<dbReference type="InterPro" id="IPR005814">
    <property type="entry name" value="Aminotrans_3"/>
</dbReference>
<dbReference type="InterPro" id="IPR015422">
    <property type="entry name" value="PyrdxlP-dep_Trfase_small"/>
</dbReference>
<dbReference type="InterPro" id="IPR015424">
    <property type="entry name" value="PyrdxlP-dep_Trfase"/>
</dbReference>
<dbReference type="FunFam" id="3.40.640.10:FF:000004">
    <property type="entry name" value="Acetylornithine aminotransferase"/>
    <property type="match status" value="1"/>
</dbReference>
<dbReference type="InterPro" id="IPR049704">
    <property type="entry name" value="Aminotrans_3_PPA_site"/>
</dbReference>
<feature type="binding site" evidence="5">
    <location>
        <position position="284"/>
    </location>
    <ligand>
        <name>pyridoxal 5'-phosphate</name>
        <dbReference type="ChEBI" id="CHEBI:597326"/>
    </ligand>
</feature>
<evidence type="ECO:0000313" key="7">
    <source>
        <dbReference type="Proteomes" id="UP000323454"/>
    </source>
</evidence>
<organism evidence="6 7">
    <name type="scientific">Solihabitans fulvus</name>
    <dbReference type="NCBI Taxonomy" id="1892852"/>
    <lineage>
        <taxon>Bacteria</taxon>
        <taxon>Bacillati</taxon>
        <taxon>Actinomycetota</taxon>
        <taxon>Actinomycetes</taxon>
        <taxon>Pseudonocardiales</taxon>
        <taxon>Pseudonocardiaceae</taxon>
        <taxon>Solihabitans</taxon>
    </lineage>
</organism>
<dbReference type="CDD" id="cd00610">
    <property type="entry name" value="OAT_like"/>
    <property type="match status" value="1"/>
</dbReference>
<keyword evidence="7" id="KW-1185">Reference proteome</keyword>
<dbReference type="GO" id="GO:0006526">
    <property type="term" value="P:L-arginine biosynthetic process"/>
    <property type="evidence" value="ECO:0007669"/>
    <property type="project" value="UniProtKB-UniRule"/>
</dbReference>
<dbReference type="HAMAP" id="MF_01107">
    <property type="entry name" value="ArgD_aminotrans_3"/>
    <property type="match status" value="1"/>
</dbReference>
<evidence type="ECO:0000256" key="4">
    <source>
        <dbReference type="ARBA" id="ARBA00022898"/>
    </source>
</evidence>
<dbReference type="UniPathway" id="UPA00068">
    <property type="reaction ID" value="UER00109"/>
</dbReference>
<name>A0A5B2WXW0_9PSEU</name>
<dbReference type="GO" id="GO:0003992">
    <property type="term" value="F:N2-acetyl-L-ornithine:2-oxoglutarate 5-aminotransferase activity"/>
    <property type="evidence" value="ECO:0007669"/>
    <property type="project" value="UniProtKB-UniRule"/>
</dbReference>
<dbReference type="GO" id="GO:0005737">
    <property type="term" value="C:cytoplasm"/>
    <property type="evidence" value="ECO:0007669"/>
    <property type="project" value="UniProtKB-SubCell"/>
</dbReference>
<dbReference type="PIRSF" id="PIRSF000521">
    <property type="entry name" value="Transaminase_4ab_Lys_Orn"/>
    <property type="match status" value="1"/>
</dbReference>
<dbReference type="NCBIfam" id="TIGR00707">
    <property type="entry name" value="argD"/>
    <property type="match status" value="1"/>
</dbReference>
<keyword evidence="5" id="KW-0055">Arginine biosynthesis</keyword>
<dbReference type="InterPro" id="IPR050103">
    <property type="entry name" value="Class-III_PLP-dep_AT"/>
</dbReference>
<keyword evidence="3 5" id="KW-0808">Transferase</keyword>
<dbReference type="Proteomes" id="UP000323454">
    <property type="component" value="Unassembled WGS sequence"/>
</dbReference>
<comment type="subunit">
    <text evidence="5">Homodimer.</text>
</comment>
<feature type="binding site" evidence="5">
    <location>
        <position position="283"/>
    </location>
    <ligand>
        <name>N(2)-acetyl-L-ornithine</name>
        <dbReference type="ChEBI" id="CHEBI:57805"/>
    </ligand>
</feature>
<feature type="binding site" evidence="5">
    <location>
        <position position="141"/>
    </location>
    <ligand>
        <name>pyridoxal 5'-phosphate</name>
        <dbReference type="ChEBI" id="CHEBI:597326"/>
    </ligand>
</feature>
<comment type="similarity">
    <text evidence="5">Belongs to the class-III pyridoxal-phosphate-dependent aminotransferase family. ArgD subfamily.</text>
</comment>
<dbReference type="GO" id="GO:0042802">
    <property type="term" value="F:identical protein binding"/>
    <property type="evidence" value="ECO:0007669"/>
    <property type="project" value="TreeGrafter"/>
</dbReference>
<proteinExistence type="inferred from homology"/>
<evidence type="ECO:0000256" key="2">
    <source>
        <dbReference type="ARBA" id="ARBA00022605"/>
    </source>
</evidence>
<protein>
    <recommendedName>
        <fullName evidence="5">Acetylornithine aminotransferase</fullName>
        <shortName evidence="5">ACOAT</shortName>
        <ecNumber evidence="5">2.6.1.11</ecNumber>
    </recommendedName>
</protein>
<comment type="subcellular location">
    <subcellularLocation>
        <location evidence="5">Cytoplasm</location>
    </subcellularLocation>
</comment>
<dbReference type="NCBIfam" id="NF002325">
    <property type="entry name" value="PRK01278.1"/>
    <property type="match status" value="1"/>
</dbReference>
<dbReference type="InterPro" id="IPR004636">
    <property type="entry name" value="AcOrn/SuccOrn_fam"/>
</dbReference>
<feature type="binding site" evidence="5">
    <location>
        <position position="144"/>
    </location>
    <ligand>
        <name>N(2)-acetyl-L-ornithine</name>
        <dbReference type="ChEBI" id="CHEBI:57805"/>
    </ligand>
</feature>
<reference evidence="6 7" key="1">
    <citation type="submission" date="2019-09" db="EMBL/GenBank/DDBJ databases">
        <title>Goodfellowia gen. nov., a new genus of the Pseudonocardineae related to Actinoalloteichus, containing Goodfellowia coeruleoviolacea gen. nov., comb. nov. gen. nov., comb. nov.</title>
        <authorList>
            <person name="Labeda D."/>
        </authorList>
    </citation>
    <scope>NUCLEOTIDE SEQUENCE [LARGE SCALE GENOMIC DNA]</scope>
    <source>
        <strain evidence="6 7">AN110305</strain>
    </source>
</reference>
<accession>A0A5B2WXW0</accession>
<dbReference type="PANTHER" id="PTHR11986:SF79">
    <property type="entry name" value="ACETYLORNITHINE AMINOTRANSFERASE, MITOCHONDRIAL"/>
    <property type="match status" value="1"/>
</dbReference>
<evidence type="ECO:0000256" key="1">
    <source>
        <dbReference type="ARBA" id="ARBA00022576"/>
    </source>
</evidence>
<evidence type="ECO:0000256" key="3">
    <source>
        <dbReference type="ARBA" id="ARBA00022679"/>
    </source>
</evidence>
<dbReference type="Pfam" id="PF00202">
    <property type="entry name" value="Aminotran_3"/>
    <property type="match status" value="1"/>
</dbReference>
<keyword evidence="2 5" id="KW-0028">Amino-acid biosynthesis</keyword>
<dbReference type="AlphaFoldDB" id="A0A5B2WXW0"/>
<evidence type="ECO:0000256" key="5">
    <source>
        <dbReference type="HAMAP-Rule" id="MF_01107"/>
    </source>
</evidence>
<evidence type="ECO:0000313" key="6">
    <source>
        <dbReference type="EMBL" id="KAA2256395.1"/>
    </source>
</evidence>
<dbReference type="Gene3D" id="3.40.640.10">
    <property type="entry name" value="Type I PLP-dependent aspartate aminotransferase-like (Major domain)"/>
    <property type="match status" value="1"/>
</dbReference>
<comment type="caution">
    <text evidence="6">The sequence shown here is derived from an EMBL/GenBank/DDBJ whole genome shotgun (WGS) entry which is preliminary data.</text>
</comment>
<sequence>MVGSVGIQSNADGRRRWQGALMDNYGTPPIALVRGEGAHVWDADGNRYLDLLGGIAVNALGHAHPAIVSAVTEQIAKIGHVSNIYISEPAVELAEALLDLAGLTGTGRVLFTNSGAEANEAAFKLTRLTGRSKVVACEGAFHGRTMGALALTGQPAKRTPFEPLVPGVTHIPFGDVAALEAAVDQDTAAVFLEPVLGEGGVVPAPDGYLHAAREITTKAGALLVLDEVQTGIGRLGTWFAFQQAGIMPDVITLAKGLGGGLPLGACIGVGAAADLLHPGQHGTTFGGNPVCCAAGLAVLRTIAEDGLCDHAAALGKEIATGVEDLHHPLVSGVRGTGLLIGLTLRQPVSAAVAAAATSAGYLVNPVQPDTIRLAPPLVLDREDAHGFLAALPAALDAATAASTDPEA</sequence>
<dbReference type="Gene3D" id="3.90.1150.10">
    <property type="entry name" value="Aspartate Aminotransferase, domain 1"/>
    <property type="match status" value="1"/>
</dbReference>
<comment type="miscellaneous">
    <text evidence="5">May also have succinyldiaminopimelate aminotransferase activity, thus carrying out the corresponding step in lysine biosynthesis.</text>
</comment>
<comment type="catalytic activity">
    <reaction evidence="5">
        <text>N(2)-acetyl-L-ornithine + 2-oxoglutarate = N-acetyl-L-glutamate 5-semialdehyde + L-glutamate</text>
        <dbReference type="Rhea" id="RHEA:18049"/>
        <dbReference type="ChEBI" id="CHEBI:16810"/>
        <dbReference type="ChEBI" id="CHEBI:29123"/>
        <dbReference type="ChEBI" id="CHEBI:29985"/>
        <dbReference type="ChEBI" id="CHEBI:57805"/>
        <dbReference type="EC" id="2.6.1.11"/>
    </reaction>
</comment>
<reference evidence="6 7" key="2">
    <citation type="submission" date="2019-09" db="EMBL/GenBank/DDBJ databases">
        <authorList>
            <person name="Jin C."/>
        </authorList>
    </citation>
    <scope>NUCLEOTIDE SEQUENCE [LARGE SCALE GENOMIC DNA]</scope>
    <source>
        <strain evidence="6 7">AN110305</strain>
    </source>
</reference>
<dbReference type="EC" id="2.6.1.11" evidence="5"/>
<gene>
    <name evidence="5" type="primary">argD</name>
    <name evidence="6" type="ORF">F0L68_26745</name>
</gene>
<dbReference type="OrthoDB" id="9801052at2"/>